<evidence type="ECO:0000256" key="11">
    <source>
        <dbReference type="ARBA" id="ARBA00023033"/>
    </source>
</evidence>
<feature type="transmembrane region" description="Helical" evidence="14">
    <location>
        <begin position="67"/>
        <end position="91"/>
    </location>
</feature>
<dbReference type="PRINTS" id="PR00464">
    <property type="entry name" value="EP450II"/>
</dbReference>
<comment type="similarity">
    <text evidence="4">Belongs to the cytochrome P450 family.</text>
</comment>
<dbReference type="InterPro" id="IPR002402">
    <property type="entry name" value="Cyt_P450_E_grp-II"/>
</dbReference>
<keyword evidence="14" id="KW-0812">Transmembrane</keyword>
<keyword evidence="16" id="KW-1185">Reference proteome</keyword>
<organism evidence="15 16">
    <name type="scientific">Dryococelus australis</name>
    <dbReference type="NCBI Taxonomy" id="614101"/>
    <lineage>
        <taxon>Eukaryota</taxon>
        <taxon>Metazoa</taxon>
        <taxon>Ecdysozoa</taxon>
        <taxon>Arthropoda</taxon>
        <taxon>Hexapoda</taxon>
        <taxon>Insecta</taxon>
        <taxon>Pterygota</taxon>
        <taxon>Neoptera</taxon>
        <taxon>Polyneoptera</taxon>
        <taxon>Phasmatodea</taxon>
        <taxon>Verophasmatodea</taxon>
        <taxon>Anareolatae</taxon>
        <taxon>Phasmatidae</taxon>
        <taxon>Eurycanthinae</taxon>
        <taxon>Dryococelus</taxon>
    </lineage>
</organism>
<dbReference type="Pfam" id="PF00067">
    <property type="entry name" value="p450"/>
    <property type="match status" value="1"/>
</dbReference>
<keyword evidence="5" id="KW-0349">Heme</keyword>
<dbReference type="InterPro" id="IPR001128">
    <property type="entry name" value="Cyt_P450"/>
</dbReference>
<dbReference type="EMBL" id="JARBHB010000012">
    <property type="protein sequence ID" value="KAJ8871194.1"/>
    <property type="molecule type" value="Genomic_DNA"/>
</dbReference>
<dbReference type="CDD" id="cd11056">
    <property type="entry name" value="CYP6-like"/>
    <property type="match status" value="1"/>
</dbReference>
<evidence type="ECO:0000256" key="1">
    <source>
        <dbReference type="ARBA" id="ARBA00001971"/>
    </source>
</evidence>
<keyword evidence="8" id="KW-0492">Microsome</keyword>
<evidence type="ECO:0000256" key="3">
    <source>
        <dbReference type="ARBA" id="ARBA00004406"/>
    </source>
</evidence>
<accession>A0ABQ9GGP8</accession>
<evidence type="ECO:0000256" key="2">
    <source>
        <dbReference type="ARBA" id="ARBA00004174"/>
    </source>
</evidence>
<keyword evidence="6" id="KW-0479">Metal-binding</keyword>
<keyword evidence="14" id="KW-1133">Transmembrane helix</keyword>
<evidence type="ECO:0000256" key="14">
    <source>
        <dbReference type="SAM" id="Phobius"/>
    </source>
</evidence>
<keyword evidence="7" id="KW-0256">Endoplasmic reticulum</keyword>
<gene>
    <name evidence="15" type="ORF">PR048_027500</name>
</gene>
<evidence type="ECO:0000313" key="15">
    <source>
        <dbReference type="EMBL" id="KAJ8871194.1"/>
    </source>
</evidence>
<dbReference type="SUPFAM" id="SSF48264">
    <property type="entry name" value="Cytochrome P450"/>
    <property type="match status" value="1"/>
</dbReference>
<proteinExistence type="inferred from homology"/>
<keyword evidence="11" id="KW-0503">Monooxygenase</keyword>
<evidence type="ECO:0000313" key="16">
    <source>
        <dbReference type="Proteomes" id="UP001159363"/>
    </source>
</evidence>
<evidence type="ECO:0000256" key="4">
    <source>
        <dbReference type="ARBA" id="ARBA00010617"/>
    </source>
</evidence>
<keyword evidence="9" id="KW-0560">Oxidoreductase</keyword>
<dbReference type="PANTHER" id="PTHR24292">
    <property type="entry name" value="CYTOCHROME P450"/>
    <property type="match status" value="1"/>
</dbReference>
<feature type="compositionally biased region" description="Basic and acidic residues" evidence="13">
    <location>
        <begin position="1"/>
        <end position="14"/>
    </location>
</feature>
<comment type="cofactor">
    <cofactor evidence="1">
        <name>heme</name>
        <dbReference type="ChEBI" id="CHEBI:30413"/>
    </cofactor>
</comment>
<feature type="region of interest" description="Disordered" evidence="13">
    <location>
        <begin position="351"/>
        <end position="372"/>
    </location>
</feature>
<feature type="region of interest" description="Disordered" evidence="13">
    <location>
        <begin position="1"/>
        <end position="31"/>
    </location>
</feature>
<dbReference type="PANTHER" id="PTHR24292:SF54">
    <property type="entry name" value="CYP9F3-RELATED"/>
    <property type="match status" value="1"/>
</dbReference>
<comment type="subcellular location">
    <subcellularLocation>
        <location evidence="3">Endoplasmic reticulum membrane</location>
        <topology evidence="3">Peripheral membrane protein</topology>
    </subcellularLocation>
    <subcellularLocation>
        <location evidence="2">Microsome membrane</location>
        <topology evidence="2">Peripheral membrane protein</topology>
    </subcellularLocation>
</comment>
<reference evidence="15 16" key="1">
    <citation type="submission" date="2023-02" db="EMBL/GenBank/DDBJ databases">
        <title>LHISI_Scaffold_Assembly.</title>
        <authorList>
            <person name="Stuart O.P."/>
            <person name="Cleave R."/>
            <person name="Magrath M.J.L."/>
            <person name="Mikheyev A.S."/>
        </authorList>
    </citation>
    <scope>NUCLEOTIDE SEQUENCE [LARGE SCALE GENOMIC DNA]</scope>
    <source>
        <strain evidence="15">Daus_M_001</strain>
        <tissue evidence="15">Leg muscle</tissue>
    </source>
</reference>
<comment type="caution">
    <text evidence="15">The sequence shown here is derived from an EMBL/GenBank/DDBJ whole genome shotgun (WGS) entry which is preliminary data.</text>
</comment>
<dbReference type="InterPro" id="IPR036396">
    <property type="entry name" value="Cyt_P450_sf"/>
</dbReference>
<name>A0ABQ9GGP8_9NEOP</name>
<evidence type="ECO:0000256" key="6">
    <source>
        <dbReference type="ARBA" id="ARBA00022723"/>
    </source>
</evidence>
<keyword evidence="12 14" id="KW-0472">Membrane</keyword>
<evidence type="ECO:0000256" key="8">
    <source>
        <dbReference type="ARBA" id="ARBA00022848"/>
    </source>
</evidence>
<evidence type="ECO:0008006" key="17">
    <source>
        <dbReference type="Google" id="ProtNLM"/>
    </source>
</evidence>
<dbReference type="InterPro" id="IPR050476">
    <property type="entry name" value="Insect_CytP450_Detox"/>
</dbReference>
<feature type="compositionally biased region" description="Basic and acidic residues" evidence="13">
    <location>
        <begin position="351"/>
        <end position="360"/>
    </location>
</feature>
<evidence type="ECO:0000256" key="10">
    <source>
        <dbReference type="ARBA" id="ARBA00023004"/>
    </source>
</evidence>
<evidence type="ECO:0000256" key="13">
    <source>
        <dbReference type="SAM" id="MobiDB-lite"/>
    </source>
</evidence>
<evidence type="ECO:0000256" key="9">
    <source>
        <dbReference type="ARBA" id="ARBA00023002"/>
    </source>
</evidence>
<dbReference type="Proteomes" id="UP001159363">
    <property type="component" value="Chromosome 11"/>
</dbReference>
<sequence length="600" mass="67923">MRGREKWEIPEKTRRPAASSGTIPTCGNPGVARPGIEPGSPRWEASRLTAQPPRCCKYKRKRITMAVIFSWLITDIVFAMVACFVLSSLYYTHVFKYWKKRGVHYMEPSLFFGNFARVAMHRESAAEFLRKTYERTAGIPFVGMYAFSKPQLLVRDLKLLQRILVTDARVFLDNDFSPPEKVSPLLSKSVFVLKGRKWGHMRIKLTPTFTSGNIQNMFPEINMHSNKLVLCIDQEISKGNAVDVKDLVARFSTDTIASCVFGVDTNALAEPNCEFHLALLEVIEPGVVQKLVLALSLFLPWLLSVLGAVAFPGRVGEFVRMTLWDIVEHRKKSRTVRKDFGDLLMQITDQREEAQPEHSENSGGNSDSESDDDDMVTQAFVFILVSFETSASLITFALFELALNPAIQDRLRGEITSVLGKYSSQVTHDAIAKMTYLDMVVSETMRKYPILPSLERKCLSNYEVPGTNVTIEKGTPVMVSVLGIHSDPEIYPDPEKFDPERFNTENRRKRSRFAHLPIADGPRIRTGMQFGQMQVKTVLAHILRTFRVWPCRVTPKPPLKLRALHGPLSADKKILLAFTELSRTSADGRRFHNYSAFKLV</sequence>
<dbReference type="Gene3D" id="1.10.630.10">
    <property type="entry name" value="Cytochrome P450"/>
    <property type="match status" value="1"/>
</dbReference>
<keyword evidence="10" id="KW-0408">Iron</keyword>
<protein>
    <recommendedName>
        <fullName evidence="17">Cytochrome P450</fullName>
    </recommendedName>
</protein>
<evidence type="ECO:0000256" key="7">
    <source>
        <dbReference type="ARBA" id="ARBA00022824"/>
    </source>
</evidence>
<evidence type="ECO:0000256" key="12">
    <source>
        <dbReference type="ARBA" id="ARBA00023136"/>
    </source>
</evidence>
<evidence type="ECO:0000256" key="5">
    <source>
        <dbReference type="ARBA" id="ARBA00022617"/>
    </source>
</evidence>